<keyword evidence="5" id="KW-0333">Golgi apparatus</keyword>
<comment type="subcellular location">
    <subcellularLocation>
        <location evidence="1">Golgi apparatus membrane</location>
        <topology evidence="1">Single-pass type II membrane protein</topology>
    </subcellularLocation>
</comment>
<feature type="domain" description="Alpha 1,4-glycosyltransferase" evidence="7">
    <location>
        <begin position="225"/>
        <end position="351"/>
    </location>
</feature>
<dbReference type="VEuPathDB" id="VectorBase:ACHR003477"/>
<organism evidence="8 9">
    <name type="scientific">Anopheles christyi</name>
    <dbReference type="NCBI Taxonomy" id="43041"/>
    <lineage>
        <taxon>Eukaryota</taxon>
        <taxon>Metazoa</taxon>
        <taxon>Ecdysozoa</taxon>
        <taxon>Arthropoda</taxon>
        <taxon>Hexapoda</taxon>
        <taxon>Insecta</taxon>
        <taxon>Pterygota</taxon>
        <taxon>Neoptera</taxon>
        <taxon>Endopterygota</taxon>
        <taxon>Diptera</taxon>
        <taxon>Nematocera</taxon>
        <taxon>Culicoidea</taxon>
        <taxon>Culicidae</taxon>
        <taxon>Anophelinae</taxon>
        <taxon>Anopheles</taxon>
    </lineage>
</organism>
<evidence type="ECO:0000256" key="2">
    <source>
        <dbReference type="ARBA" id="ARBA00009003"/>
    </source>
</evidence>
<evidence type="ECO:0000256" key="3">
    <source>
        <dbReference type="ARBA" id="ARBA00022676"/>
    </source>
</evidence>
<dbReference type="InterPro" id="IPR051981">
    <property type="entry name" value="Glycosyltransf_32"/>
</dbReference>
<dbReference type="STRING" id="43041.A0A182JY95"/>
<keyword evidence="3" id="KW-0328">Glycosyltransferase</keyword>
<dbReference type="PANTHER" id="PTHR12042:SF21">
    <property type="entry name" value="ALPHA1,4-GALACTOSYLTRANSFERASE 1-RELATED"/>
    <property type="match status" value="1"/>
</dbReference>
<evidence type="ECO:0000256" key="4">
    <source>
        <dbReference type="ARBA" id="ARBA00022679"/>
    </source>
</evidence>
<evidence type="ECO:0000259" key="7">
    <source>
        <dbReference type="Pfam" id="PF04572"/>
    </source>
</evidence>
<evidence type="ECO:0000313" key="9">
    <source>
        <dbReference type="Proteomes" id="UP000075881"/>
    </source>
</evidence>
<dbReference type="InterPro" id="IPR007577">
    <property type="entry name" value="GlycoTrfase_DXD_sugar-bd_CS"/>
</dbReference>
<dbReference type="Pfam" id="PF04572">
    <property type="entry name" value="Gb3_synth"/>
    <property type="match status" value="2"/>
</dbReference>
<accession>A0A182JY95</accession>
<dbReference type="Gene3D" id="3.90.550.20">
    <property type="match status" value="2"/>
</dbReference>
<dbReference type="GO" id="GO:0035248">
    <property type="term" value="F:alpha-1,4-N-acetylgalactosaminyltransferase activity"/>
    <property type="evidence" value="ECO:0007669"/>
    <property type="project" value="TreeGrafter"/>
</dbReference>
<reference evidence="9" key="1">
    <citation type="submission" date="2013-03" db="EMBL/GenBank/DDBJ databases">
        <title>The Genome Sequence of Anopheles christyi ACHKN1017.</title>
        <authorList>
            <consortium name="The Broad Institute Genomics Platform"/>
            <person name="Neafsey D.E."/>
            <person name="Besansky N."/>
            <person name="Walker B."/>
            <person name="Young S.K."/>
            <person name="Zeng Q."/>
            <person name="Gargeya S."/>
            <person name="Fitzgerald M."/>
            <person name="Haas B."/>
            <person name="Abouelleil A."/>
            <person name="Allen A.W."/>
            <person name="Alvarado L."/>
            <person name="Arachchi H.M."/>
            <person name="Berlin A.M."/>
            <person name="Chapman S.B."/>
            <person name="Gainer-Dewar J."/>
            <person name="Goldberg J."/>
            <person name="Griggs A."/>
            <person name="Gujja S."/>
            <person name="Hansen M."/>
            <person name="Howarth C."/>
            <person name="Imamovic A."/>
            <person name="Ireland A."/>
            <person name="Larimer J."/>
            <person name="McCowan C."/>
            <person name="Murphy C."/>
            <person name="Pearson M."/>
            <person name="Poon T.W."/>
            <person name="Priest M."/>
            <person name="Roberts A."/>
            <person name="Saif S."/>
            <person name="Shea T."/>
            <person name="Sisk P."/>
            <person name="Sykes S."/>
            <person name="Wortman J."/>
            <person name="Nusbaum C."/>
            <person name="Birren B."/>
        </authorList>
    </citation>
    <scope>NUCLEOTIDE SEQUENCE [LARGE SCALE GENOMIC DNA]</scope>
    <source>
        <strain evidence="9">ACHKN1017</strain>
    </source>
</reference>
<evidence type="ECO:0000256" key="5">
    <source>
        <dbReference type="ARBA" id="ARBA00023034"/>
    </source>
</evidence>
<keyword evidence="4" id="KW-0808">Transferase</keyword>
<dbReference type="SUPFAM" id="SSF53448">
    <property type="entry name" value="Nucleotide-diphospho-sugar transferases"/>
    <property type="match status" value="2"/>
</dbReference>
<reference evidence="8" key="2">
    <citation type="submission" date="2020-05" db="UniProtKB">
        <authorList>
            <consortium name="EnsemblMetazoa"/>
        </authorList>
    </citation>
    <scope>IDENTIFICATION</scope>
    <source>
        <strain evidence="8">ACHKN1017</strain>
    </source>
</reference>
<protein>
    <recommendedName>
        <fullName evidence="7">Alpha 1,4-glycosyltransferase domain-containing protein</fullName>
    </recommendedName>
</protein>
<proteinExistence type="inferred from homology"/>
<evidence type="ECO:0000256" key="6">
    <source>
        <dbReference type="ARBA" id="ARBA00023136"/>
    </source>
</evidence>
<dbReference type="PANTHER" id="PTHR12042">
    <property type="entry name" value="LACTOSYLCERAMIDE 4-ALPHA-GALACTOSYLTRANSFERASE ALPHA- 1,4-GALACTOSYLTRANSFERASE"/>
    <property type="match status" value="1"/>
</dbReference>
<keyword evidence="9" id="KW-1185">Reference proteome</keyword>
<keyword evidence="6" id="KW-0472">Membrane</keyword>
<dbReference type="Proteomes" id="UP000075881">
    <property type="component" value="Unassembled WGS sequence"/>
</dbReference>
<dbReference type="GO" id="GO:0006688">
    <property type="term" value="P:glycosphingolipid biosynthetic process"/>
    <property type="evidence" value="ECO:0007669"/>
    <property type="project" value="TreeGrafter"/>
</dbReference>
<name>A0A182JY95_9DIPT</name>
<dbReference type="AlphaFoldDB" id="A0A182JY95"/>
<comment type="similarity">
    <text evidence="2">Belongs to the glycosyltransferase 32 family.</text>
</comment>
<evidence type="ECO:0000256" key="1">
    <source>
        <dbReference type="ARBA" id="ARBA00004323"/>
    </source>
</evidence>
<dbReference type="InterPro" id="IPR007652">
    <property type="entry name" value="A1-4-GlycosylTfrase_dom"/>
</dbReference>
<dbReference type="GO" id="GO:0000139">
    <property type="term" value="C:Golgi membrane"/>
    <property type="evidence" value="ECO:0007669"/>
    <property type="project" value="UniProtKB-SubCell"/>
</dbReference>
<feature type="domain" description="Alpha 1,4-glycosyltransferase" evidence="7">
    <location>
        <begin position="572"/>
        <end position="694"/>
    </location>
</feature>
<dbReference type="Pfam" id="PF04488">
    <property type="entry name" value="Gly_transf_sug"/>
    <property type="match status" value="2"/>
</dbReference>
<dbReference type="InterPro" id="IPR029044">
    <property type="entry name" value="Nucleotide-diphossugar_trans"/>
</dbReference>
<sequence>MSFWLQPKRYKRRILSVFLILSGAIYVIYSCVPDPPIHNCFQIVHSTDIGDEEKILDDVQQSAPQPTVDGRNIFFHETSCSKDGIVRLNARQACAIESAARANPEWNVYVLFAAPVGFRNRTAQPILEALLEYRNVHLRYVNLTTYANETPLEEWMESGEIFRSLYMNSHLSDVMRYLTLYKYGGTYLDLDVIVQQSFESLEPNYAGAESVRWVAAGVMNFEPKDHGHELAEMCVRDLLANFNGRDWGNNGPGVVTRVLQKYCHTRSTVHMTRERCRHFTVYPISAFYAIGYEDYKQFFEEQYLEQALVTLNHSIVVHVWNKFSKNHPVQVGSRVAYGVLAERHCPKVYRSCGLITKMISPNTIRYVRYALCAMILLLLFHLIRDRRPKEAYTIKEDPDFLESYDASKDLHQYSNVYFIESSAPFRRIITIKPRQACAIESAARANPQKKIIVLFASCNAITEPGQVRFRDLPTLVRFQNVYFRWLDLNRFAEGTPVEGVIRSDELYERSNGAEYLSEILRLVLLFKYGGIYLDLDVVTLKALDFINPNFVGAETERLVGTSVIGLNRNGIGELFAERCLNNFKYFNDQKNVRNGSFLLTYQVIQTCEKVTLQEVLADGCRGMLEVHGQSIFHPFDETNVGIMFDPSRLEEAKRRIAQAMTIHMLHRTSGKMQIVGKTTGYQLIAKTYCPSVYEEDSDTF</sequence>
<dbReference type="EnsemblMetazoa" id="ACHR003477-RA">
    <property type="protein sequence ID" value="ACHR003477-PA"/>
    <property type="gene ID" value="ACHR003477"/>
</dbReference>
<evidence type="ECO:0000313" key="8">
    <source>
        <dbReference type="EnsemblMetazoa" id="ACHR003477-PA"/>
    </source>
</evidence>